<dbReference type="Pfam" id="PF16189">
    <property type="entry name" value="Creatinase_N_2"/>
    <property type="match status" value="1"/>
</dbReference>
<dbReference type="Pfam" id="PF16188">
    <property type="entry name" value="Peptidase_M24_C"/>
    <property type="match status" value="1"/>
</dbReference>
<evidence type="ECO:0000256" key="3">
    <source>
        <dbReference type="ARBA" id="ARBA00022801"/>
    </source>
</evidence>
<name>A0ABP1QGG4_9HEXA</name>
<dbReference type="InterPro" id="IPR032416">
    <property type="entry name" value="Peptidase_M24_C"/>
</dbReference>
<dbReference type="Pfam" id="PF00557">
    <property type="entry name" value="Peptidase_M24"/>
    <property type="match status" value="1"/>
</dbReference>
<gene>
    <name evidence="8" type="ORF">ODALV1_LOCUS9022</name>
</gene>
<comment type="caution">
    <text evidence="8">The sequence shown here is derived from an EMBL/GenBank/DDBJ whole genome shotgun (WGS) entry which is preliminary data.</text>
</comment>
<evidence type="ECO:0000256" key="2">
    <source>
        <dbReference type="ARBA" id="ARBA00022723"/>
    </source>
</evidence>
<dbReference type="InterPro" id="IPR036005">
    <property type="entry name" value="Creatinase/aminopeptidase-like"/>
</dbReference>
<dbReference type="PROSITE" id="PS00491">
    <property type="entry name" value="PROLINE_PEPTIDASE"/>
    <property type="match status" value="1"/>
</dbReference>
<dbReference type="CDD" id="cd01085">
    <property type="entry name" value="APP"/>
    <property type="match status" value="1"/>
</dbReference>
<keyword evidence="2 4" id="KW-0479">Metal-binding</keyword>
<comment type="similarity">
    <text evidence="1 4">Belongs to the peptidase M24B family.</text>
</comment>
<feature type="domain" description="Peptidase M24 C-terminal" evidence="7">
    <location>
        <begin position="541"/>
        <end position="605"/>
    </location>
</feature>
<evidence type="ECO:0000313" key="8">
    <source>
        <dbReference type="EMBL" id="CAL8095264.1"/>
    </source>
</evidence>
<protein>
    <recommendedName>
        <fullName evidence="10">Xaa-Pro aminopeptidase 1</fullName>
    </recommendedName>
</protein>
<dbReference type="SUPFAM" id="SSF53092">
    <property type="entry name" value="Creatinase/prolidase N-terminal domain"/>
    <property type="match status" value="1"/>
</dbReference>
<keyword evidence="3" id="KW-0378">Hydrolase</keyword>
<proteinExistence type="inferred from homology"/>
<dbReference type="PANTHER" id="PTHR43763">
    <property type="entry name" value="XAA-PRO AMINOPEPTIDASE 1"/>
    <property type="match status" value="1"/>
</dbReference>
<dbReference type="PANTHER" id="PTHR43763:SF6">
    <property type="entry name" value="XAA-PRO AMINOPEPTIDASE 1"/>
    <property type="match status" value="1"/>
</dbReference>
<evidence type="ECO:0000259" key="6">
    <source>
        <dbReference type="Pfam" id="PF01321"/>
    </source>
</evidence>
<evidence type="ECO:0000259" key="5">
    <source>
        <dbReference type="Pfam" id="PF00557"/>
    </source>
</evidence>
<dbReference type="Pfam" id="PF01321">
    <property type="entry name" value="Creatinase_N"/>
    <property type="match status" value="1"/>
</dbReference>
<dbReference type="Gene3D" id="3.90.230.10">
    <property type="entry name" value="Creatinase/methionine aminopeptidase superfamily"/>
    <property type="match status" value="1"/>
</dbReference>
<dbReference type="InterPro" id="IPR001131">
    <property type="entry name" value="Peptidase_M24B_aminopep-P_CS"/>
</dbReference>
<keyword evidence="9" id="KW-1185">Reference proteome</keyword>
<dbReference type="InterPro" id="IPR033740">
    <property type="entry name" value="Pept_M24B"/>
</dbReference>
<evidence type="ECO:0008006" key="10">
    <source>
        <dbReference type="Google" id="ProtNLM"/>
    </source>
</evidence>
<dbReference type="SUPFAM" id="SSF55920">
    <property type="entry name" value="Creatinase/aminopeptidase"/>
    <property type="match status" value="1"/>
</dbReference>
<sequence length="606" mass="67720">MLLAVNTTLQLQGLRVLMTNLAIAAYIVPLQDAHQGTRTPACSARLPYISGFTGSSGTALVTGSEALLWTDGRYFTQALDELDVNWQLMREGVIGTPTMEEYLGGALAPGALIGVDPALFSKTAWDRMQSSLRNGQRLQPVQNNLIDEVWGDERPECPKEKLVQITTEFSGKTTEVKLADARLKMAEKNAEVLVINQLDDIAWLLNLRGYDIPAAALFLSFVIVKTDGFELFIDQSKIEDDIRTSLTEDGGTIYDYDQVNNRLTDLVGSTSAKIWLVSTSSYSLVSIVPEDRQHIELSPIVSLKAVKNSVEIEGVKRALIRDAAILARFYSWVERSVTSGQIVTELAASDYLMTLRQEHELFLALSFNTIAGSDSNGAIIHYRPLPETNKRVTQHSMFLLDAGATYRDGTTDITRTFHYGTPSNHQREAYTRVLKGQIAVAKAVFPANTRGNRLDSLARKYLWEIGLDYAHGTGHGIGINVHEGPQRITYDYNLALDDRGLVENMLTSNEPGYYEEGSFGIRLENIVRVVNSTVTGLDGKPFLSIEDMTFLPYQHKLIKKELLTQPEIEYLNEYQTKCRQIVGEYLRQEYPGDPAYDWIIKETPPF</sequence>
<dbReference type="InterPro" id="IPR050422">
    <property type="entry name" value="X-Pro_aminopeptidase_P"/>
</dbReference>
<feature type="domain" description="Peptidase M24" evidence="5">
    <location>
        <begin position="314"/>
        <end position="529"/>
    </location>
</feature>
<organism evidence="8 9">
    <name type="scientific">Orchesella dallaii</name>
    <dbReference type="NCBI Taxonomy" id="48710"/>
    <lineage>
        <taxon>Eukaryota</taxon>
        <taxon>Metazoa</taxon>
        <taxon>Ecdysozoa</taxon>
        <taxon>Arthropoda</taxon>
        <taxon>Hexapoda</taxon>
        <taxon>Collembola</taxon>
        <taxon>Entomobryomorpha</taxon>
        <taxon>Entomobryoidea</taxon>
        <taxon>Orchesellidae</taxon>
        <taxon>Orchesellinae</taxon>
        <taxon>Orchesella</taxon>
    </lineage>
</organism>
<evidence type="ECO:0000256" key="1">
    <source>
        <dbReference type="ARBA" id="ARBA00008766"/>
    </source>
</evidence>
<evidence type="ECO:0000256" key="4">
    <source>
        <dbReference type="RuleBase" id="RU000590"/>
    </source>
</evidence>
<dbReference type="InterPro" id="IPR000994">
    <property type="entry name" value="Pept_M24"/>
</dbReference>
<dbReference type="Gene3D" id="3.40.350.10">
    <property type="entry name" value="Creatinase/prolidase N-terminal domain"/>
    <property type="match status" value="2"/>
</dbReference>
<dbReference type="InterPro" id="IPR029149">
    <property type="entry name" value="Creatin/AminoP/Spt16_N"/>
</dbReference>
<evidence type="ECO:0000313" key="9">
    <source>
        <dbReference type="Proteomes" id="UP001642540"/>
    </source>
</evidence>
<dbReference type="InterPro" id="IPR000587">
    <property type="entry name" value="Creatinase_N"/>
</dbReference>
<feature type="domain" description="Creatinase N-terminal" evidence="6">
    <location>
        <begin position="11"/>
        <end position="145"/>
    </location>
</feature>
<dbReference type="EMBL" id="CAXLJM020000027">
    <property type="protein sequence ID" value="CAL8095264.1"/>
    <property type="molecule type" value="Genomic_DNA"/>
</dbReference>
<dbReference type="Proteomes" id="UP001642540">
    <property type="component" value="Unassembled WGS sequence"/>
</dbReference>
<reference evidence="8 9" key="1">
    <citation type="submission" date="2024-08" db="EMBL/GenBank/DDBJ databases">
        <authorList>
            <person name="Cucini C."/>
            <person name="Frati F."/>
        </authorList>
    </citation>
    <scope>NUCLEOTIDE SEQUENCE [LARGE SCALE GENOMIC DNA]</scope>
</reference>
<evidence type="ECO:0000259" key="7">
    <source>
        <dbReference type="Pfam" id="PF16188"/>
    </source>
</evidence>
<accession>A0ABP1QGG4</accession>